<protein>
    <submittedName>
        <fullName evidence="3">Ribosomal RNA small subunit methyltransferase D</fullName>
    </submittedName>
</protein>
<dbReference type="Proteomes" id="UP000250241">
    <property type="component" value="Chromosome"/>
</dbReference>
<dbReference type="InterPro" id="IPR029063">
    <property type="entry name" value="SAM-dependent_MTases_sf"/>
</dbReference>
<evidence type="ECO:0000313" key="4">
    <source>
        <dbReference type="Proteomes" id="UP000250241"/>
    </source>
</evidence>
<proteinExistence type="predicted"/>
<accession>A0A2Z5R1J1</accession>
<dbReference type="InterPro" id="IPR004398">
    <property type="entry name" value="RNA_MeTrfase_RsmD"/>
</dbReference>
<dbReference type="Pfam" id="PF03602">
    <property type="entry name" value="Cons_hypoth95"/>
    <property type="match status" value="1"/>
</dbReference>
<keyword evidence="4" id="KW-1185">Reference proteome</keyword>
<reference evidence="3 4" key="1">
    <citation type="submission" date="2016-10" db="EMBL/GenBank/DDBJ databases">
        <title>Genome sequence of Rothia aeria strain JCM11412.</title>
        <authorList>
            <person name="Nambu T."/>
        </authorList>
    </citation>
    <scope>NUCLEOTIDE SEQUENCE [LARGE SCALE GENOMIC DNA]</scope>
    <source>
        <strain evidence="3 4">JCM 11412</strain>
    </source>
</reference>
<organism evidence="3 4">
    <name type="scientific">Rothia aeria</name>
    <dbReference type="NCBI Taxonomy" id="172042"/>
    <lineage>
        <taxon>Bacteria</taxon>
        <taxon>Bacillati</taxon>
        <taxon>Actinomycetota</taxon>
        <taxon>Actinomycetes</taxon>
        <taxon>Micrococcales</taxon>
        <taxon>Micrococcaceae</taxon>
        <taxon>Rothia</taxon>
    </lineage>
</organism>
<dbReference type="KEGG" id="raj:RA11412_2087"/>
<dbReference type="PANTHER" id="PTHR43542">
    <property type="entry name" value="METHYLTRANSFERASE"/>
    <property type="match status" value="1"/>
</dbReference>
<dbReference type="SUPFAM" id="SSF53335">
    <property type="entry name" value="S-adenosyl-L-methionine-dependent methyltransferases"/>
    <property type="match status" value="1"/>
</dbReference>
<keyword evidence="2 3" id="KW-0808">Transferase</keyword>
<evidence type="ECO:0000313" key="3">
    <source>
        <dbReference type="EMBL" id="BAV88386.1"/>
    </source>
</evidence>
<sequence>MSRIIAGAAGGLRLASVPGDTTRPTTDRVKESLFSKLESYGVLEGARVLDVYGGSGR</sequence>
<dbReference type="AlphaFoldDB" id="A0A2Z5R1J1"/>
<dbReference type="EMBL" id="AP017895">
    <property type="protein sequence ID" value="BAV88386.1"/>
    <property type="molecule type" value="Genomic_DNA"/>
</dbReference>
<gene>
    <name evidence="3" type="ORF">RA11412_2087</name>
</gene>
<dbReference type="GO" id="GO:0031167">
    <property type="term" value="P:rRNA methylation"/>
    <property type="evidence" value="ECO:0007669"/>
    <property type="project" value="InterPro"/>
</dbReference>
<dbReference type="PANTHER" id="PTHR43542:SF1">
    <property type="entry name" value="METHYLTRANSFERASE"/>
    <property type="match status" value="1"/>
</dbReference>
<name>A0A2Z5R1J1_9MICC</name>
<evidence type="ECO:0000256" key="1">
    <source>
        <dbReference type="ARBA" id="ARBA00022603"/>
    </source>
</evidence>
<evidence type="ECO:0000256" key="2">
    <source>
        <dbReference type="ARBA" id="ARBA00022679"/>
    </source>
</evidence>
<keyword evidence="1 3" id="KW-0489">Methyltransferase</keyword>
<dbReference type="Gene3D" id="3.40.50.150">
    <property type="entry name" value="Vaccinia Virus protein VP39"/>
    <property type="match status" value="1"/>
</dbReference>
<dbReference type="GO" id="GO:0008168">
    <property type="term" value="F:methyltransferase activity"/>
    <property type="evidence" value="ECO:0007669"/>
    <property type="project" value="UniProtKB-KW"/>
</dbReference>